<dbReference type="RefSeq" id="WP_120782255.1">
    <property type="nucleotide sequence ID" value="NZ_JBHLUP010000005.1"/>
</dbReference>
<proteinExistence type="predicted"/>
<dbReference type="OrthoDB" id="1353852at2"/>
<dbReference type="Gene3D" id="3.10.450.50">
    <property type="match status" value="1"/>
</dbReference>
<reference evidence="2 3" key="1">
    <citation type="journal article" date="2015" name="Int. J. Syst. Evol. Microbiol.">
        <title>Micromonospora costi sp. nov., isolated from a leaf of Costus speciosus.</title>
        <authorList>
            <person name="Thawai C."/>
        </authorList>
    </citation>
    <scope>NUCLEOTIDE SEQUENCE [LARGE SCALE GENOMIC DNA]</scope>
    <source>
        <strain evidence="2 3">CS1-12</strain>
    </source>
</reference>
<sequence length="120" mass="13293">MTPAELAERTRRLTDLYAAFNARDLPSLMAALAADVCWPNGWEGGIVQGRDAVAAYWQRQWAQIDPRVEPTAFGVDADGRVAVTVHQVVRDSEGAILVDHTVTHLYRFAGTLVAEMEIRE</sequence>
<dbReference type="InterPro" id="IPR037401">
    <property type="entry name" value="SnoaL-like"/>
</dbReference>
<evidence type="ECO:0000259" key="1">
    <source>
        <dbReference type="Pfam" id="PF12680"/>
    </source>
</evidence>
<dbReference type="EMBL" id="RBAN01000005">
    <property type="protein sequence ID" value="RKN52023.1"/>
    <property type="molecule type" value="Genomic_DNA"/>
</dbReference>
<gene>
    <name evidence="2" type="ORF">D7193_25945</name>
</gene>
<dbReference type="SUPFAM" id="SSF54427">
    <property type="entry name" value="NTF2-like"/>
    <property type="match status" value="1"/>
</dbReference>
<dbReference type="Pfam" id="PF12680">
    <property type="entry name" value="SnoaL_2"/>
    <property type="match status" value="1"/>
</dbReference>
<dbReference type="InterPro" id="IPR032710">
    <property type="entry name" value="NTF2-like_dom_sf"/>
</dbReference>
<organism evidence="2 3">
    <name type="scientific">Micromonospora costi</name>
    <dbReference type="NCBI Taxonomy" id="1530042"/>
    <lineage>
        <taxon>Bacteria</taxon>
        <taxon>Bacillati</taxon>
        <taxon>Actinomycetota</taxon>
        <taxon>Actinomycetes</taxon>
        <taxon>Micromonosporales</taxon>
        <taxon>Micromonosporaceae</taxon>
        <taxon>Micromonospora</taxon>
    </lineage>
</organism>
<keyword evidence="3" id="KW-1185">Reference proteome</keyword>
<evidence type="ECO:0000313" key="3">
    <source>
        <dbReference type="Proteomes" id="UP000279968"/>
    </source>
</evidence>
<dbReference type="AlphaFoldDB" id="A0A3A9ZUZ6"/>
<feature type="domain" description="SnoaL-like" evidence="1">
    <location>
        <begin position="14"/>
        <end position="115"/>
    </location>
</feature>
<comment type="caution">
    <text evidence="2">The sequence shown here is derived from an EMBL/GenBank/DDBJ whole genome shotgun (WGS) entry which is preliminary data.</text>
</comment>
<protein>
    <submittedName>
        <fullName evidence="2">Nuclear transport factor 2 family protein</fullName>
    </submittedName>
</protein>
<accession>A0A3A9ZUZ6</accession>
<evidence type="ECO:0000313" key="2">
    <source>
        <dbReference type="EMBL" id="RKN52023.1"/>
    </source>
</evidence>
<dbReference type="Proteomes" id="UP000279968">
    <property type="component" value="Unassembled WGS sequence"/>
</dbReference>
<name>A0A3A9ZUZ6_9ACTN</name>